<name>A0A0G1PJA2_9BACT</name>
<accession>A0A0G1PJA2</accession>
<evidence type="ECO:0000313" key="2">
    <source>
        <dbReference type="EMBL" id="KKU32826.1"/>
    </source>
</evidence>
<evidence type="ECO:0000256" key="1">
    <source>
        <dbReference type="SAM" id="Phobius"/>
    </source>
</evidence>
<dbReference type="EMBL" id="LCMI01000007">
    <property type="protein sequence ID" value="KKU32826.1"/>
    <property type="molecule type" value="Genomic_DNA"/>
</dbReference>
<sequence length="145" mass="16311">MKIRQVLFSFVFIILAVSLEWWLFRTITTYGTTVHIDVDYGDIVTISGVDTVSVSATDDSYFRIYAGEMRLLAEPDDQDQFSASASQFPASNWEIRDGQQVDVTLNSDHLMVVKIGQSLESKIIGATLLTIVLFLLWLLVILLMS</sequence>
<feature type="transmembrane region" description="Helical" evidence="1">
    <location>
        <begin position="123"/>
        <end position="144"/>
    </location>
</feature>
<keyword evidence="1" id="KW-1133">Transmembrane helix</keyword>
<dbReference type="Proteomes" id="UP000034794">
    <property type="component" value="Unassembled WGS sequence"/>
</dbReference>
<keyword evidence="1" id="KW-0812">Transmembrane</keyword>
<dbReference type="AlphaFoldDB" id="A0A0G1PJA2"/>
<gene>
    <name evidence="2" type="ORF">UX47_C0007G0070</name>
</gene>
<protein>
    <submittedName>
        <fullName evidence="2">Uncharacterized protein</fullName>
    </submittedName>
</protein>
<evidence type="ECO:0000313" key="3">
    <source>
        <dbReference type="Proteomes" id="UP000034794"/>
    </source>
</evidence>
<keyword evidence="1" id="KW-0472">Membrane</keyword>
<comment type="caution">
    <text evidence="2">The sequence shown here is derived from an EMBL/GenBank/DDBJ whole genome shotgun (WGS) entry which is preliminary data.</text>
</comment>
<reference evidence="2 3" key="1">
    <citation type="journal article" date="2015" name="Nature">
        <title>rRNA introns, odd ribosomes, and small enigmatic genomes across a large radiation of phyla.</title>
        <authorList>
            <person name="Brown C.T."/>
            <person name="Hug L.A."/>
            <person name="Thomas B.C."/>
            <person name="Sharon I."/>
            <person name="Castelle C.J."/>
            <person name="Singh A."/>
            <person name="Wilkins M.J."/>
            <person name="Williams K.H."/>
            <person name="Banfield J.F."/>
        </authorList>
    </citation>
    <scope>NUCLEOTIDE SEQUENCE [LARGE SCALE GENOMIC DNA]</scope>
</reference>
<organism evidence="2 3">
    <name type="scientific">Candidatus Collierbacteria bacterium GW2011_GWA2_46_26</name>
    <dbReference type="NCBI Taxonomy" id="1618381"/>
    <lineage>
        <taxon>Bacteria</taxon>
        <taxon>Candidatus Collieribacteriota</taxon>
    </lineage>
</organism>
<feature type="transmembrane region" description="Helical" evidence="1">
    <location>
        <begin position="6"/>
        <end position="24"/>
    </location>
</feature>
<proteinExistence type="predicted"/>